<name>A0AB34JE98_PRYPA</name>
<proteinExistence type="predicted"/>
<dbReference type="EMBL" id="JBGBPQ010000009">
    <property type="protein sequence ID" value="KAL1520169.1"/>
    <property type="molecule type" value="Genomic_DNA"/>
</dbReference>
<dbReference type="AlphaFoldDB" id="A0AB34JE98"/>
<evidence type="ECO:0000313" key="2">
    <source>
        <dbReference type="Proteomes" id="UP001515480"/>
    </source>
</evidence>
<reference evidence="1 2" key="1">
    <citation type="journal article" date="2024" name="Science">
        <title>Giant polyketide synthase enzymes in the biosynthesis of giant marine polyether toxins.</title>
        <authorList>
            <person name="Fallon T.R."/>
            <person name="Shende V.V."/>
            <person name="Wierzbicki I.H."/>
            <person name="Pendleton A.L."/>
            <person name="Watervoot N.F."/>
            <person name="Auber R.P."/>
            <person name="Gonzalez D.J."/>
            <person name="Wisecaver J.H."/>
            <person name="Moore B.S."/>
        </authorList>
    </citation>
    <scope>NUCLEOTIDE SEQUENCE [LARGE SCALE GENOMIC DNA]</scope>
    <source>
        <strain evidence="1 2">12B1</strain>
    </source>
</reference>
<evidence type="ECO:0000313" key="1">
    <source>
        <dbReference type="EMBL" id="KAL1520169.1"/>
    </source>
</evidence>
<comment type="caution">
    <text evidence="1">The sequence shown here is derived from an EMBL/GenBank/DDBJ whole genome shotgun (WGS) entry which is preliminary data.</text>
</comment>
<dbReference type="Proteomes" id="UP001515480">
    <property type="component" value="Unassembled WGS sequence"/>
</dbReference>
<organism evidence="1 2">
    <name type="scientific">Prymnesium parvum</name>
    <name type="common">Toxic golden alga</name>
    <dbReference type="NCBI Taxonomy" id="97485"/>
    <lineage>
        <taxon>Eukaryota</taxon>
        <taxon>Haptista</taxon>
        <taxon>Haptophyta</taxon>
        <taxon>Prymnesiophyceae</taxon>
        <taxon>Prymnesiales</taxon>
        <taxon>Prymnesiaceae</taxon>
        <taxon>Prymnesium</taxon>
    </lineage>
</organism>
<gene>
    <name evidence="1" type="ORF">AB1Y20_023639</name>
</gene>
<keyword evidence="2" id="KW-1185">Reference proteome</keyword>
<sequence length="183" mass="19408">MGKVQICLVSALALRAEGGAPFKKSSETESSLRLPPGLGFLRAATSDCRSCVKECLGIKVQQAQISAAKVQAPLSLITWYLFQNRPFKMWPLENAIAQLAKIPPALVGGAAFATYMSCREHCEDDCPYPGGPRRPPGSPPEELERVNAEDPSVLYRVLGGGRRGGGGGGGGLAGAFSDFFRIV</sequence>
<protein>
    <submittedName>
        <fullName evidence="1">Uncharacterized protein</fullName>
    </submittedName>
</protein>
<accession>A0AB34JE98</accession>